<name>A0A2J6TMG6_9HELO</name>
<organism evidence="2 3">
    <name type="scientific">Hyaloscypha bicolor E</name>
    <dbReference type="NCBI Taxonomy" id="1095630"/>
    <lineage>
        <taxon>Eukaryota</taxon>
        <taxon>Fungi</taxon>
        <taxon>Dikarya</taxon>
        <taxon>Ascomycota</taxon>
        <taxon>Pezizomycotina</taxon>
        <taxon>Leotiomycetes</taxon>
        <taxon>Helotiales</taxon>
        <taxon>Hyaloscyphaceae</taxon>
        <taxon>Hyaloscypha</taxon>
        <taxon>Hyaloscypha bicolor</taxon>
    </lineage>
</organism>
<evidence type="ECO:0000313" key="3">
    <source>
        <dbReference type="Proteomes" id="UP000235371"/>
    </source>
</evidence>
<dbReference type="EMBL" id="KZ613769">
    <property type="protein sequence ID" value="PMD64216.1"/>
    <property type="molecule type" value="Genomic_DNA"/>
</dbReference>
<reference evidence="2 3" key="1">
    <citation type="submission" date="2016-04" db="EMBL/GenBank/DDBJ databases">
        <title>A degradative enzymes factory behind the ericoid mycorrhizal symbiosis.</title>
        <authorList>
            <consortium name="DOE Joint Genome Institute"/>
            <person name="Martino E."/>
            <person name="Morin E."/>
            <person name="Grelet G."/>
            <person name="Kuo A."/>
            <person name="Kohler A."/>
            <person name="Daghino S."/>
            <person name="Barry K."/>
            <person name="Choi C."/>
            <person name="Cichocki N."/>
            <person name="Clum A."/>
            <person name="Copeland A."/>
            <person name="Hainaut M."/>
            <person name="Haridas S."/>
            <person name="Labutti K."/>
            <person name="Lindquist E."/>
            <person name="Lipzen A."/>
            <person name="Khouja H.-R."/>
            <person name="Murat C."/>
            <person name="Ohm R."/>
            <person name="Olson A."/>
            <person name="Spatafora J."/>
            <person name="Veneault-Fourrey C."/>
            <person name="Henrissat B."/>
            <person name="Grigoriev I."/>
            <person name="Martin F."/>
            <person name="Perotto S."/>
        </authorList>
    </citation>
    <scope>NUCLEOTIDE SEQUENCE [LARGE SCALE GENOMIC DNA]</scope>
    <source>
        <strain evidence="2 3">E</strain>
    </source>
</reference>
<dbReference type="InParanoid" id="A0A2J6TMG6"/>
<feature type="non-terminal residue" evidence="2">
    <location>
        <position position="1"/>
    </location>
</feature>
<evidence type="ECO:0000313" key="2">
    <source>
        <dbReference type="EMBL" id="PMD64216.1"/>
    </source>
</evidence>
<dbReference type="Proteomes" id="UP000235371">
    <property type="component" value="Unassembled WGS sequence"/>
</dbReference>
<sequence length="120" mass="14328">LYKLIVIDGKFYILALLYSNTIFRLIFIKPFYIGDIKVITNNPESKPIPEFYNKAENNINNNLYKNSYQVKITSLLEKNIFKIISRSQILKEIYIFNSRFINKIKNKNIKKEFKKSRLVI</sequence>
<dbReference type="GeneID" id="36582200"/>
<feature type="transmembrane region" description="Helical" evidence="1">
    <location>
        <begin position="12"/>
        <end position="32"/>
    </location>
</feature>
<keyword evidence="1" id="KW-0812">Transmembrane</keyword>
<protein>
    <submittedName>
        <fullName evidence="2">Uncharacterized protein</fullName>
    </submittedName>
</protein>
<proteinExistence type="predicted"/>
<accession>A0A2J6TMG6</accession>
<dbReference type="RefSeq" id="XP_024741120.1">
    <property type="nucleotide sequence ID" value="XM_024874120.1"/>
</dbReference>
<keyword evidence="1" id="KW-0472">Membrane</keyword>
<keyword evidence="3" id="KW-1185">Reference proteome</keyword>
<evidence type="ECO:0000256" key="1">
    <source>
        <dbReference type="SAM" id="Phobius"/>
    </source>
</evidence>
<keyword evidence="1" id="KW-1133">Transmembrane helix</keyword>
<dbReference type="AlphaFoldDB" id="A0A2J6TMG6"/>
<gene>
    <name evidence="2" type="ORF">K444DRAFT_521322</name>
</gene>